<protein>
    <recommendedName>
        <fullName evidence="9">Microsomal glutathione S-transferase 3</fullName>
    </recommendedName>
</protein>
<dbReference type="SUPFAM" id="SSF161084">
    <property type="entry name" value="MAPEG domain-like"/>
    <property type="match status" value="1"/>
</dbReference>
<evidence type="ECO:0000256" key="2">
    <source>
        <dbReference type="ARBA" id="ARBA00022692"/>
    </source>
</evidence>
<comment type="subcellular location">
    <subcellularLocation>
        <location evidence="1">Membrane</location>
    </subcellularLocation>
</comment>
<evidence type="ECO:0000313" key="7">
    <source>
        <dbReference type="EMBL" id="KAB2572901.1"/>
    </source>
</evidence>
<sequence length="146" mass="15892">MPHYALLSIPAMWLTALYPHGHAVGLIKSANNNKWDNANSKGSAWSATLQKSIPADVLARYERAEAAHRNGLENLTFFGLAVLCAEWAGVPETTVGVSAWSFVALRLVYNALYLNTTDRKKSFARSGVWGVGTLICLSLFVQAALQ</sequence>
<proteinExistence type="predicted"/>
<evidence type="ECO:0000256" key="6">
    <source>
        <dbReference type="SAM" id="SignalP"/>
    </source>
</evidence>
<name>A0A5N5D5K3_9PEZI</name>
<feature type="chain" id="PRO_5024888038" description="Microsomal glutathione S-transferase 3" evidence="6">
    <location>
        <begin position="24"/>
        <end position="146"/>
    </location>
</feature>
<gene>
    <name evidence="7" type="ORF">DBV05_g8423</name>
</gene>
<dbReference type="Pfam" id="PF01124">
    <property type="entry name" value="MAPEG"/>
    <property type="match status" value="1"/>
</dbReference>
<organism evidence="7 8">
    <name type="scientific">Lasiodiplodia theobromae</name>
    <dbReference type="NCBI Taxonomy" id="45133"/>
    <lineage>
        <taxon>Eukaryota</taxon>
        <taxon>Fungi</taxon>
        <taxon>Dikarya</taxon>
        <taxon>Ascomycota</taxon>
        <taxon>Pezizomycotina</taxon>
        <taxon>Dothideomycetes</taxon>
        <taxon>Dothideomycetes incertae sedis</taxon>
        <taxon>Botryosphaeriales</taxon>
        <taxon>Botryosphaeriaceae</taxon>
        <taxon>Lasiodiplodia</taxon>
    </lineage>
</organism>
<evidence type="ECO:0000256" key="5">
    <source>
        <dbReference type="SAM" id="Phobius"/>
    </source>
</evidence>
<dbReference type="AlphaFoldDB" id="A0A5N5D5K3"/>
<feature type="transmembrane region" description="Helical" evidence="5">
    <location>
        <begin position="126"/>
        <end position="145"/>
    </location>
</feature>
<evidence type="ECO:0000256" key="3">
    <source>
        <dbReference type="ARBA" id="ARBA00022989"/>
    </source>
</evidence>
<keyword evidence="4 5" id="KW-0472">Membrane</keyword>
<keyword evidence="8" id="KW-1185">Reference proteome</keyword>
<dbReference type="Gene3D" id="1.20.120.550">
    <property type="entry name" value="Membrane associated eicosanoid/glutathione metabolism-like domain"/>
    <property type="match status" value="1"/>
</dbReference>
<comment type="caution">
    <text evidence="7">The sequence shown here is derived from an EMBL/GenBank/DDBJ whole genome shotgun (WGS) entry which is preliminary data.</text>
</comment>
<dbReference type="InterPro" id="IPR001129">
    <property type="entry name" value="Membr-assoc_MAPEG"/>
</dbReference>
<dbReference type="PANTHER" id="PTHR35371">
    <property type="entry name" value="INNER MEMBRANE PROTEIN"/>
    <property type="match status" value="1"/>
</dbReference>
<evidence type="ECO:0000313" key="8">
    <source>
        <dbReference type="Proteomes" id="UP000325902"/>
    </source>
</evidence>
<keyword evidence="3 5" id="KW-1133">Transmembrane helix</keyword>
<dbReference type="GO" id="GO:0016020">
    <property type="term" value="C:membrane"/>
    <property type="evidence" value="ECO:0007669"/>
    <property type="project" value="UniProtKB-SubCell"/>
</dbReference>
<dbReference type="Proteomes" id="UP000325902">
    <property type="component" value="Unassembled WGS sequence"/>
</dbReference>
<evidence type="ECO:0000256" key="1">
    <source>
        <dbReference type="ARBA" id="ARBA00004370"/>
    </source>
</evidence>
<dbReference type="InterPro" id="IPR023352">
    <property type="entry name" value="MAPEG-like_dom_sf"/>
</dbReference>
<feature type="signal peptide" evidence="6">
    <location>
        <begin position="1"/>
        <end position="23"/>
    </location>
</feature>
<evidence type="ECO:0000256" key="4">
    <source>
        <dbReference type="ARBA" id="ARBA00023136"/>
    </source>
</evidence>
<reference evidence="7 8" key="1">
    <citation type="journal article" date="2019" name="Sci. Rep.">
        <title>A multi-omics analysis of the grapevine pathogen Lasiodiplodia theobromae reveals that temperature affects the expression of virulence- and pathogenicity-related genes.</title>
        <authorList>
            <person name="Felix C."/>
            <person name="Meneses R."/>
            <person name="Goncalves M.F.M."/>
            <person name="Tilleman L."/>
            <person name="Duarte A.S."/>
            <person name="Jorrin-Novo J.V."/>
            <person name="Van de Peer Y."/>
            <person name="Deforce D."/>
            <person name="Van Nieuwerburgh F."/>
            <person name="Esteves A.C."/>
            <person name="Alves A."/>
        </authorList>
    </citation>
    <scope>NUCLEOTIDE SEQUENCE [LARGE SCALE GENOMIC DNA]</scope>
    <source>
        <strain evidence="7 8">LA-SOL3</strain>
    </source>
</reference>
<keyword evidence="6" id="KW-0732">Signal</keyword>
<evidence type="ECO:0008006" key="9">
    <source>
        <dbReference type="Google" id="ProtNLM"/>
    </source>
</evidence>
<dbReference type="EMBL" id="VCHE01000069">
    <property type="protein sequence ID" value="KAB2572901.1"/>
    <property type="molecule type" value="Genomic_DNA"/>
</dbReference>
<accession>A0A5N5D5K3</accession>
<dbReference type="OrthoDB" id="2122304at2759"/>
<keyword evidence="2 5" id="KW-0812">Transmembrane</keyword>
<dbReference type="PANTHER" id="PTHR35371:SF1">
    <property type="entry name" value="BLR7753 PROTEIN"/>
    <property type="match status" value="1"/>
</dbReference>